<reference evidence="4" key="2">
    <citation type="submission" date="2025-08" db="UniProtKB">
        <authorList>
            <consortium name="RefSeq"/>
        </authorList>
    </citation>
    <scope>IDENTIFICATION</scope>
    <source>
        <tissue evidence="4">Leaf</tissue>
    </source>
</reference>
<dbReference type="GeneID" id="104719010"/>
<evidence type="ECO:0000313" key="3">
    <source>
        <dbReference type="Proteomes" id="UP000694864"/>
    </source>
</evidence>
<reference evidence="3" key="1">
    <citation type="journal article" date="2014" name="Nat. Commun.">
        <title>The emerging biofuel crop Camelina sativa retains a highly undifferentiated hexaploid genome structure.</title>
        <authorList>
            <person name="Kagale S."/>
            <person name="Koh C."/>
            <person name="Nixon J."/>
            <person name="Bollina V."/>
            <person name="Clarke W.E."/>
            <person name="Tuteja R."/>
            <person name="Spillane C."/>
            <person name="Robinson S.J."/>
            <person name="Links M.G."/>
            <person name="Clarke C."/>
            <person name="Higgins E.E."/>
            <person name="Huebert T."/>
            <person name="Sharpe A.G."/>
            <person name="Parkin I.A."/>
        </authorList>
    </citation>
    <scope>NUCLEOTIDE SEQUENCE [LARGE SCALE GENOMIC DNA]</scope>
    <source>
        <strain evidence="3">cv. DH55</strain>
    </source>
</reference>
<dbReference type="PANTHER" id="PTHR14379:SF63">
    <property type="entry name" value="ENDONUCLEASE OR GLYCOSYL HYDROLASE"/>
    <property type="match status" value="1"/>
</dbReference>
<accession>A0ABM0U382</accession>
<feature type="region of interest" description="Disordered" evidence="1">
    <location>
        <begin position="502"/>
        <end position="539"/>
    </location>
</feature>
<evidence type="ECO:0000313" key="4">
    <source>
        <dbReference type="RefSeq" id="XP_010435142.1"/>
    </source>
</evidence>
<dbReference type="CDD" id="cd10910">
    <property type="entry name" value="PIN_limkain_b1_N_like"/>
    <property type="match status" value="2"/>
</dbReference>
<dbReference type="Pfam" id="PF01936">
    <property type="entry name" value="NYN"/>
    <property type="match status" value="1"/>
</dbReference>
<dbReference type="InterPro" id="IPR024768">
    <property type="entry name" value="Marf1"/>
</dbReference>
<dbReference type="Proteomes" id="UP000694864">
    <property type="component" value="Chromosome 10"/>
</dbReference>
<feature type="domain" description="NYN" evidence="2">
    <location>
        <begin position="8"/>
        <end position="116"/>
    </location>
</feature>
<keyword evidence="3" id="KW-1185">Reference proteome</keyword>
<proteinExistence type="predicted"/>
<protein>
    <submittedName>
        <fullName evidence="4">Uncharacterized protein LOC104719010 isoform X1</fullName>
    </submittedName>
</protein>
<gene>
    <name evidence="4" type="primary">LOC104719010</name>
</gene>
<sequence>MQEEEEVKTLVWWNISSCPIPPGYDPRQVGRRIVSALKNSEVSGPVTITAIGRLTHNPNAPDDGVLPELSSSGIALIYSKELQTNLFMWMERNPPPANIMLISGPKELESLARTLYSIELDGYTIFLAYPHRDPASAWLWKSFLFGVDKEWLWTSILGADVDSGSTSNNKQEPTRLVLQDKCSETGESPWSCSMCFFAGQNFEDLSIHLKSDDHKNNALDLVKMADVMKLNQIKTLGFPVFGTPEHNPEMVDMVQLKEEEENEEVKTLVWWNINSCPIPPDYDPCQVGPRILSALKNSEVSGPVTITAIGRLTHNPNAPDDGVLRELSSTGIALIYSKELQTNLFMWMERNPPPANIMLISGPKELESLARTLYSIELDGYTIFLAYPHRDPASAWLWKSFLFGVDKEWLWTSILEDDMDSGSTDSKQEITRLVLQDKCSETGESPWSCSMCFFAGQNFEDLSIHLKSDDHKNNALDLVKVMGVVNLNQALDYTVFGAPKQNQLKKTSKKRKFEGKVEEDAEEGKIEEDTEDGKVEEDS</sequence>
<organism evidence="3 4">
    <name type="scientific">Camelina sativa</name>
    <name type="common">False flax</name>
    <name type="synonym">Myagrum sativum</name>
    <dbReference type="NCBI Taxonomy" id="90675"/>
    <lineage>
        <taxon>Eukaryota</taxon>
        <taxon>Viridiplantae</taxon>
        <taxon>Streptophyta</taxon>
        <taxon>Embryophyta</taxon>
        <taxon>Tracheophyta</taxon>
        <taxon>Spermatophyta</taxon>
        <taxon>Magnoliopsida</taxon>
        <taxon>eudicotyledons</taxon>
        <taxon>Gunneridae</taxon>
        <taxon>Pentapetalae</taxon>
        <taxon>rosids</taxon>
        <taxon>malvids</taxon>
        <taxon>Brassicales</taxon>
        <taxon>Brassicaceae</taxon>
        <taxon>Camelineae</taxon>
        <taxon>Camelina</taxon>
    </lineage>
</organism>
<feature type="compositionally biased region" description="Acidic residues" evidence="1">
    <location>
        <begin position="517"/>
        <end position="539"/>
    </location>
</feature>
<dbReference type="PANTHER" id="PTHR14379">
    <property type="entry name" value="LIMKAIN B LKAP"/>
    <property type="match status" value="1"/>
</dbReference>
<dbReference type="RefSeq" id="XP_010435142.1">
    <property type="nucleotide sequence ID" value="XM_010436840.2"/>
</dbReference>
<evidence type="ECO:0000259" key="2">
    <source>
        <dbReference type="Pfam" id="PF01936"/>
    </source>
</evidence>
<evidence type="ECO:0000256" key="1">
    <source>
        <dbReference type="SAM" id="MobiDB-lite"/>
    </source>
</evidence>
<name>A0ABM0U382_CAMSA</name>
<dbReference type="InterPro" id="IPR021139">
    <property type="entry name" value="NYN"/>
</dbReference>